<protein>
    <submittedName>
        <fullName evidence="1">Uncharacterized protein</fullName>
    </submittedName>
</protein>
<feature type="non-terminal residue" evidence="1">
    <location>
        <position position="47"/>
    </location>
</feature>
<reference evidence="1" key="1">
    <citation type="submission" date="2018-05" db="EMBL/GenBank/DDBJ databases">
        <authorList>
            <person name="Lanie J.A."/>
            <person name="Ng W.-L."/>
            <person name="Kazmierczak K.M."/>
            <person name="Andrzejewski T.M."/>
            <person name="Davidsen T.M."/>
            <person name="Wayne K.J."/>
            <person name="Tettelin H."/>
            <person name="Glass J.I."/>
            <person name="Rusch D."/>
            <person name="Podicherti R."/>
            <person name="Tsui H.-C.T."/>
            <person name="Winkler M.E."/>
        </authorList>
    </citation>
    <scope>NUCLEOTIDE SEQUENCE</scope>
</reference>
<proteinExistence type="predicted"/>
<accession>A0A383E6Y6</accession>
<name>A0A383E6Y6_9ZZZZ</name>
<organism evidence="1">
    <name type="scientific">marine metagenome</name>
    <dbReference type="NCBI Taxonomy" id="408172"/>
    <lineage>
        <taxon>unclassified sequences</taxon>
        <taxon>metagenomes</taxon>
        <taxon>ecological metagenomes</taxon>
    </lineage>
</organism>
<gene>
    <name evidence="1" type="ORF">METZ01_LOCUS505054</name>
</gene>
<dbReference type="EMBL" id="UINC01223136">
    <property type="protein sequence ID" value="SVE52200.1"/>
    <property type="molecule type" value="Genomic_DNA"/>
</dbReference>
<sequence>MITVMIASAIMPMIPEAAELRDSQTARHSSIDVDVSSLDIYEGDWGW</sequence>
<dbReference type="AlphaFoldDB" id="A0A383E6Y6"/>
<evidence type="ECO:0000313" key="1">
    <source>
        <dbReference type="EMBL" id="SVE52200.1"/>
    </source>
</evidence>